<dbReference type="KEGG" id="ehx:EMIHUDRAFT_58274"/>
<dbReference type="OMA" id="KNTECTP"/>
<proteinExistence type="predicted"/>
<name>A0A0D3K009_EMIH1</name>
<dbReference type="Proteomes" id="UP000013827">
    <property type="component" value="Unassembled WGS sequence"/>
</dbReference>
<dbReference type="HOGENOM" id="CLU_1933090_0_0_1"/>
<evidence type="ECO:0000313" key="3">
    <source>
        <dbReference type="Proteomes" id="UP000013827"/>
    </source>
</evidence>
<evidence type="ECO:0000313" key="2">
    <source>
        <dbReference type="EnsemblProtists" id="EOD29094"/>
    </source>
</evidence>
<dbReference type="SMART" id="SM00919">
    <property type="entry name" value="Malic_M"/>
    <property type="match status" value="1"/>
</dbReference>
<protein>
    <recommendedName>
        <fullName evidence="1">Malic enzyme NAD-binding domain-containing protein</fullName>
    </recommendedName>
</protein>
<reference evidence="2" key="2">
    <citation type="submission" date="2024-10" db="UniProtKB">
        <authorList>
            <consortium name="EnsemblProtists"/>
        </authorList>
    </citation>
    <scope>IDENTIFICATION</scope>
</reference>
<dbReference type="GO" id="GO:0006108">
    <property type="term" value="P:malate metabolic process"/>
    <property type="evidence" value="ECO:0007669"/>
    <property type="project" value="TreeGrafter"/>
</dbReference>
<dbReference type="InterPro" id="IPR012302">
    <property type="entry name" value="Malic_NAD-bd"/>
</dbReference>
<dbReference type="RefSeq" id="XP_005781523.1">
    <property type="nucleotide sequence ID" value="XM_005781466.1"/>
</dbReference>
<dbReference type="eggNOG" id="KOG1257">
    <property type="taxonomic scope" value="Eukaryota"/>
</dbReference>
<sequence>RPIVFALSNPKTQAEITAADCYAFSEGKAAAIFGSGTRFDAVEMNGKILEPGQVNNFFIFPGMSFGAWSCGARSIPESFFMVAAEAVANGLDAHDIEVESVVPHPSRIRSIAEGVAKAVVLAAQEKGLATK</sequence>
<dbReference type="GO" id="GO:0004473">
    <property type="term" value="F:malate dehydrogenase (decarboxylating) (NADP+) activity"/>
    <property type="evidence" value="ECO:0007669"/>
    <property type="project" value="TreeGrafter"/>
</dbReference>
<dbReference type="STRING" id="2903.R1F783"/>
<feature type="domain" description="Malic enzyme NAD-binding" evidence="1">
    <location>
        <begin position="1"/>
        <end position="124"/>
    </location>
</feature>
<dbReference type="InterPro" id="IPR036291">
    <property type="entry name" value="NAD(P)-bd_dom_sf"/>
</dbReference>
<dbReference type="SUPFAM" id="SSF51735">
    <property type="entry name" value="NAD(P)-binding Rossmann-fold domains"/>
    <property type="match status" value="1"/>
</dbReference>
<organism evidence="2 3">
    <name type="scientific">Emiliania huxleyi (strain CCMP1516)</name>
    <dbReference type="NCBI Taxonomy" id="280463"/>
    <lineage>
        <taxon>Eukaryota</taxon>
        <taxon>Haptista</taxon>
        <taxon>Haptophyta</taxon>
        <taxon>Prymnesiophyceae</taxon>
        <taxon>Isochrysidales</taxon>
        <taxon>Noelaerhabdaceae</taxon>
        <taxon>Emiliania</taxon>
    </lineage>
</organism>
<keyword evidence="3" id="KW-1185">Reference proteome</keyword>
<dbReference type="PANTHER" id="PTHR23406:SF90">
    <property type="entry name" value="MALIC ENZYME-RELATED"/>
    <property type="match status" value="1"/>
</dbReference>
<dbReference type="PANTHER" id="PTHR23406">
    <property type="entry name" value="MALIC ENZYME-RELATED"/>
    <property type="match status" value="1"/>
</dbReference>
<reference evidence="3" key="1">
    <citation type="journal article" date="2013" name="Nature">
        <title>Pan genome of the phytoplankton Emiliania underpins its global distribution.</title>
        <authorList>
            <person name="Read B.A."/>
            <person name="Kegel J."/>
            <person name="Klute M.J."/>
            <person name="Kuo A."/>
            <person name="Lefebvre S.C."/>
            <person name="Maumus F."/>
            <person name="Mayer C."/>
            <person name="Miller J."/>
            <person name="Monier A."/>
            <person name="Salamov A."/>
            <person name="Young J."/>
            <person name="Aguilar M."/>
            <person name="Claverie J.M."/>
            <person name="Frickenhaus S."/>
            <person name="Gonzalez K."/>
            <person name="Herman E.K."/>
            <person name="Lin Y.C."/>
            <person name="Napier J."/>
            <person name="Ogata H."/>
            <person name="Sarno A.F."/>
            <person name="Shmutz J."/>
            <person name="Schroeder D."/>
            <person name="de Vargas C."/>
            <person name="Verret F."/>
            <person name="von Dassow P."/>
            <person name="Valentin K."/>
            <person name="Van de Peer Y."/>
            <person name="Wheeler G."/>
            <person name="Dacks J.B."/>
            <person name="Delwiche C.F."/>
            <person name="Dyhrman S.T."/>
            <person name="Glockner G."/>
            <person name="John U."/>
            <person name="Richards T."/>
            <person name="Worden A.Z."/>
            <person name="Zhang X."/>
            <person name="Grigoriev I.V."/>
            <person name="Allen A.E."/>
            <person name="Bidle K."/>
            <person name="Borodovsky M."/>
            <person name="Bowler C."/>
            <person name="Brownlee C."/>
            <person name="Cock J.M."/>
            <person name="Elias M."/>
            <person name="Gladyshev V.N."/>
            <person name="Groth M."/>
            <person name="Guda C."/>
            <person name="Hadaegh A."/>
            <person name="Iglesias-Rodriguez M.D."/>
            <person name="Jenkins J."/>
            <person name="Jones B.M."/>
            <person name="Lawson T."/>
            <person name="Leese F."/>
            <person name="Lindquist E."/>
            <person name="Lobanov A."/>
            <person name="Lomsadze A."/>
            <person name="Malik S.B."/>
            <person name="Marsh M.E."/>
            <person name="Mackinder L."/>
            <person name="Mock T."/>
            <person name="Mueller-Roeber B."/>
            <person name="Pagarete A."/>
            <person name="Parker M."/>
            <person name="Probert I."/>
            <person name="Quesneville H."/>
            <person name="Raines C."/>
            <person name="Rensing S.A."/>
            <person name="Riano-Pachon D.M."/>
            <person name="Richier S."/>
            <person name="Rokitta S."/>
            <person name="Shiraiwa Y."/>
            <person name="Soanes D.M."/>
            <person name="van der Giezen M."/>
            <person name="Wahlund T.M."/>
            <person name="Williams B."/>
            <person name="Wilson W."/>
            <person name="Wolfe G."/>
            <person name="Wurch L.L."/>
        </authorList>
    </citation>
    <scope>NUCLEOTIDE SEQUENCE</scope>
</reference>
<dbReference type="GeneID" id="17274639"/>
<dbReference type="PaxDb" id="2903-EOD29094"/>
<accession>A0A0D3K009</accession>
<dbReference type="AlphaFoldDB" id="A0A0D3K009"/>
<dbReference type="Pfam" id="PF03949">
    <property type="entry name" value="Malic_M"/>
    <property type="match status" value="1"/>
</dbReference>
<dbReference type="Gene3D" id="3.40.50.720">
    <property type="entry name" value="NAD(P)-binding Rossmann-like Domain"/>
    <property type="match status" value="1"/>
</dbReference>
<evidence type="ECO:0000259" key="1">
    <source>
        <dbReference type="SMART" id="SM00919"/>
    </source>
</evidence>
<dbReference type="GO" id="GO:0051287">
    <property type="term" value="F:NAD binding"/>
    <property type="evidence" value="ECO:0007669"/>
    <property type="project" value="InterPro"/>
</dbReference>
<dbReference type="EnsemblProtists" id="EOD29094">
    <property type="protein sequence ID" value="EOD29094"/>
    <property type="gene ID" value="EMIHUDRAFT_58274"/>
</dbReference>